<dbReference type="SUPFAM" id="SSF52540">
    <property type="entry name" value="P-loop containing nucleoside triphosphate hydrolases"/>
    <property type="match status" value="1"/>
</dbReference>
<evidence type="ECO:0000259" key="1">
    <source>
        <dbReference type="Pfam" id="PF13175"/>
    </source>
</evidence>
<dbReference type="GeneID" id="35768505"/>
<dbReference type="InterPro" id="IPR051396">
    <property type="entry name" value="Bact_Antivir_Def_Nuclease"/>
</dbReference>
<dbReference type="PANTHER" id="PTHR43581">
    <property type="entry name" value="ATP/GTP PHOSPHATASE"/>
    <property type="match status" value="1"/>
</dbReference>
<sequence>MSYNSKLKSMHINKFRGLENINIDFGDRVTLICGKNGTSKSTILGIIAQVFSFSTDYSEKEPKRNGLKKYKTLLGKNYESVFSEHFRFSEKYDLPGTMDVDLVFYDGISKETLDNLSLKLYDSKDRSRSRPVLRGNNDRNLTYPLIYLSVNRLTPIAYRSYKQTNDEYLRDNQGLALQLSNRILLQENTQVTATSGDLESMAPHNESYDYQSISVGEDNVGQLVKAMLSFKKLQQEFENYTGGILLIDEADAGLFPAAQIEFFHILRSFSKNYNVQVIMTSHSPTLIQEVFEQKDKKNYKTVYLTNTYGPIIVQNEASWADIDADIHVVTRDIKNSDLKLPKINVYLEDIEAKKFFESIIKSRKLKGLLDILKVSMGSEQLTTLHDLDVPEFTSDSIVFLDGDKEVDHTYKNFLILPGNLPPDQLLFEYLFNKLKNDDYWKNPYKFTKPIFNRVYNETVNEKLSQIIGQPSDKSDESLILKDKLKTFSKNDSNKHGIIRESFKRFYKSKDIQKVVNGSVKYNPFRVWAEEHEGEIDDFKKNIIEVLKSIYVKKYKIPKITLDEYFDKI</sequence>
<dbReference type="OrthoDB" id="9809324at2"/>
<feature type="domain" description="Endonuclease GajA/Old nuclease/RecF-like AAA" evidence="1">
    <location>
        <begin position="192"/>
        <end position="287"/>
    </location>
</feature>
<dbReference type="RefSeq" id="WP_060778408.1">
    <property type="nucleotide sequence ID" value="NZ_CAJHLF010000022.1"/>
</dbReference>
<dbReference type="PANTHER" id="PTHR43581:SF4">
    <property type="entry name" value="ATP_GTP PHOSPHATASE"/>
    <property type="match status" value="1"/>
</dbReference>
<dbReference type="KEGG" id="aun:AWM73_05320"/>
<reference evidence="2 3" key="1">
    <citation type="submission" date="2020-12" db="EMBL/GenBank/DDBJ databases">
        <title>FDA dAtabase for Regulatory Grade micrObial Sequences (FDA-ARGOS): Supporting development and validation of Infectious Disease Dx tests.</title>
        <authorList>
            <person name="Sproer C."/>
            <person name="Gronow S."/>
            <person name="Severitt S."/>
            <person name="Schroder I."/>
            <person name="Tallon L."/>
            <person name="Sadzewicz L."/>
            <person name="Zhao X."/>
            <person name="Boylan J."/>
            <person name="Ott S."/>
            <person name="Bowen H."/>
            <person name="Vavikolanu K."/>
            <person name="Mehta A."/>
            <person name="Aluvathingal J."/>
            <person name="Nadendla S."/>
            <person name="Lowell S."/>
            <person name="Myers T."/>
            <person name="Yan Y."/>
            <person name="Sichtig H."/>
        </authorList>
    </citation>
    <scope>NUCLEOTIDE SEQUENCE [LARGE SCALE GENOMIC DNA]</scope>
    <source>
        <strain evidence="2 3">FDAARGOS_911</strain>
    </source>
</reference>
<accession>A0A120I9T7</accession>
<dbReference type="EMBL" id="CP065662">
    <property type="protein sequence ID" value="QPS00714.1"/>
    <property type="molecule type" value="Genomic_DNA"/>
</dbReference>
<dbReference type="AlphaFoldDB" id="A0A120I9T7"/>
<dbReference type="Proteomes" id="UP000594771">
    <property type="component" value="Chromosome"/>
</dbReference>
<name>A0A120I9T7_9LACT</name>
<dbReference type="CDD" id="cd00267">
    <property type="entry name" value="ABC_ATPase"/>
    <property type="match status" value="1"/>
</dbReference>
<dbReference type="InterPro" id="IPR027417">
    <property type="entry name" value="P-loop_NTPase"/>
</dbReference>
<dbReference type="InterPro" id="IPR041685">
    <property type="entry name" value="AAA_GajA/Old/RecF-like"/>
</dbReference>
<organism evidence="2 3">
    <name type="scientific">Aerococcus urinae</name>
    <dbReference type="NCBI Taxonomy" id="1376"/>
    <lineage>
        <taxon>Bacteria</taxon>
        <taxon>Bacillati</taxon>
        <taxon>Bacillota</taxon>
        <taxon>Bacilli</taxon>
        <taxon>Lactobacillales</taxon>
        <taxon>Aerococcaceae</taxon>
        <taxon>Aerococcus</taxon>
    </lineage>
</organism>
<dbReference type="Pfam" id="PF13175">
    <property type="entry name" value="AAA_15"/>
    <property type="match status" value="2"/>
</dbReference>
<feature type="domain" description="Endonuclease GajA/Old nuclease/RecF-like AAA" evidence="1">
    <location>
        <begin position="6"/>
        <end position="81"/>
    </location>
</feature>
<evidence type="ECO:0000313" key="3">
    <source>
        <dbReference type="Proteomes" id="UP000594771"/>
    </source>
</evidence>
<proteinExistence type="predicted"/>
<gene>
    <name evidence="2" type="ORF">I6G68_04725</name>
</gene>
<evidence type="ECO:0000313" key="2">
    <source>
        <dbReference type="EMBL" id="QPS00714.1"/>
    </source>
</evidence>
<dbReference type="Gene3D" id="3.40.50.300">
    <property type="entry name" value="P-loop containing nucleotide triphosphate hydrolases"/>
    <property type="match status" value="1"/>
</dbReference>
<protein>
    <submittedName>
        <fullName evidence="2">AAA family ATPase</fullName>
    </submittedName>
</protein>